<dbReference type="RefSeq" id="WP_251932528.1">
    <property type="nucleotide sequence ID" value="NZ_CP098747.1"/>
</dbReference>
<proteinExistence type="predicted"/>
<sequence>MLIDTSVNGISGLSAPVGLAHISRDPTFASYGNSQAGAFRISGSPNAEVEARTIKVTLPTNMTTNEHVLDIWPTLFGGFQSRSLKLDSAGSLTGELI</sequence>
<reference evidence="1" key="1">
    <citation type="submission" date="2022-06" db="EMBL/GenBank/DDBJ databases">
        <title>Sneathiella actinostolidae sp. nov., isolated from a sea anemonein the Western Pacific Ocean.</title>
        <authorList>
            <person name="Wei M.J."/>
        </authorList>
    </citation>
    <scope>NUCLEOTIDE SEQUENCE</scope>
    <source>
        <strain evidence="1">PHK-P5</strain>
    </source>
</reference>
<dbReference type="EMBL" id="CP098747">
    <property type="protein sequence ID" value="USG59758.1"/>
    <property type="molecule type" value="Genomic_DNA"/>
</dbReference>
<dbReference type="Proteomes" id="UP001056291">
    <property type="component" value="Chromosome"/>
</dbReference>
<evidence type="ECO:0000313" key="2">
    <source>
        <dbReference type="Proteomes" id="UP001056291"/>
    </source>
</evidence>
<evidence type="ECO:0000313" key="1">
    <source>
        <dbReference type="EMBL" id="USG59758.1"/>
    </source>
</evidence>
<gene>
    <name evidence="1" type="ORF">NBZ79_11275</name>
</gene>
<name>A0ABY4VXV3_9PROT</name>
<protein>
    <submittedName>
        <fullName evidence="1">Uncharacterized protein</fullName>
    </submittedName>
</protein>
<organism evidence="1 2">
    <name type="scientific">Sneathiella marina</name>
    <dbReference type="NCBI Taxonomy" id="2950108"/>
    <lineage>
        <taxon>Bacteria</taxon>
        <taxon>Pseudomonadati</taxon>
        <taxon>Pseudomonadota</taxon>
        <taxon>Alphaproteobacteria</taxon>
        <taxon>Sneathiellales</taxon>
        <taxon>Sneathiellaceae</taxon>
        <taxon>Sneathiella</taxon>
    </lineage>
</organism>
<keyword evidence="2" id="KW-1185">Reference proteome</keyword>
<accession>A0ABY4VXV3</accession>